<keyword evidence="6 15" id="KW-0418">Kinase</keyword>
<dbReference type="CDD" id="cd00082">
    <property type="entry name" value="HisKA"/>
    <property type="match status" value="1"/>
</dbReference>
<dbReference type="InterPro" id="IPR003594">
    <property type="entry name" value="HATPase_dom"/>
</dbReference>
<dbReference type="Proteomes" id="UP000620266">
    <property type="component" value="Unassembled WGS sequence"/>
</dbReference>
<dbReference type="CDD" id="cd16922">
    <property type="entry name" value="HATPase_EvgS-ArcB-TorS-like"/>
    <property type="match status" value="1"/>
</dbReference>
<dbReference type="Gene3D" id="3.30.565.10">
    <property type="entry name" value="Histidine kinase-like ATPase, C-terminal domain"/>
    <property type="match status" value="1"/>
</dbReference>
<evidence type="ECO:0000256" key="3">
    <source>
        <dbReference type="ARBA" id="ARBA00022553"/>
    </source>
</evidence>
<evidence type="ECO:0000256" key="12">
    <source>
        <dbReference type="SAM" id="Phobius"/>
    </source>
</evidence>
<evidence type="ECO:0000256" key="2">
    <source>
        <dbReference type="ARBA" id="ARBA00012438"/>
    </source>
</evidence>
<dbReference type="Pfam" id="PF02518">
    <property type="entry name" value="HATPase_c"/>
    <property type="match status" value="1"/>
</dbReference>
<dbReference type="SMART" id="SM00387">
    <property type="entry name" value="HATPase_c"/>
    <property type="match status" value="1"/>
</dbReference>
<evidence type="ECO:0000256" key="11">
    <source>
        <dbReference type="PROSITE-ProRule" id="PRU00169"/>
    </source>
</evidence>
<dbReference type="EC" id="2.7.13.3" evidence="2"/>
<feature type="transmembrane region" description="Helical" evidence="12">
    <location>
        <begin position="451"/>
        <end position="473"/>
    </location>
</feature>
<keyword evidence="12" id="KW-0812">Transmembrane</keyword>
<keyword evidence="16" id="KW-1185">Reference proteome</keyword>
<dbReference type="InterPro" id="IPR036097">
    <property type="entry name" value="HisK_dim/P_sf"/>
</dbReference>
<evidence type="ECO:0000256" key="5">
    <source>
        <dbReference type="ARBA" id="ARBA00022729"/>
    </source>
</evidence>
<dbReference type="PANTHER" id="PTHR43047:SF64">
    <property type="entry name" value="HISTIDINE KINASE CONTAINING CHEY-HOMOLOGOUS RECEIVER DOMAIN AND PAS DOMAIN-RELATED"/>
    <property type="match status" value="1"/>
</dbReference>
<dbReference type="SUPFAM" id="SSF55874">
    <property type="entry name" value="ATPase domain of HSP90 chaperone/DNA topoisomerase II/histidine kinase"/>
    <property type="match status" value="1"/>
</dbReference>
<dbReference type="FunFam" id="3.30.565.10:FF:000010">
    <property type="entry name" value="Sensor histidine kinase RcsC"/>
    <property type="match status" value="1"/>
</dbReference>
<feature type="domain" description="Histidine kinase" evidence="13">
    <location>
        <begin position="679"/>
        <end position="896"/>
    </location>
</feature>
<keyword evidence="7" id="KW-0902">Two-component regulatory system</keyword>
<reference evidence="15" key="2">
    <citation type="submission" date="2020-09" db="EMBL/GenBank/DDBJ databases">
        <authorList>
            <person name="Sun Q."/>
            <person name="Sedlacek I."/>
        </authorList>
    </citation>
    <scope>NUCLEOTIDE SEQUENCE</scope>
    <source>
        <strain evidence="15">CCM 7086</strain>
    </source>
</reference>
<feature type="modified residue" description="4-aspartylphosphate" evidence="11">
    <location>
        <position position="966"/>
    </location>
</feature>
<keyword evidence="12" id="KW-1133">Transmembrane helix</keyword>
<dbReference type="EMBL" id="BMCG01000002">
    <property type="protein sequence ID" value="GGC01942.1"/>
    <property type="molecule type" value="Genomic_DNA"/>
</dbReference>
<protein>
    <recommendedName>
        <fullName evidence="10">Virulence sensor protein BvgS</fullName>
        <ecNumber evidence="2">2.7.13.3</ecNumber>
    </recommendedName>
</protein>
<dbReference type="SUPFAM" id="SSF47384">
    <property type="entry name" value="Homodimeric domain of signal transducing histidine kinase"/>
    <property type="match status" value="1"/>
</dbReference>
<dbReference type="PANTHER" id="PTHR43047">
    <property type="entry name" value="TWO-COMPONENT HISTIDINE PROTEIN KINASE"/>
    <property type="match status" value="1"/>
</dbReference>
<evidence type="ECO:0000256" key="8">
    <source>
        <dbReference type="ARBA" id="ARBA00023026"/>
    </source>
</evidence>
<dbReference type="InterPro" id="IPR005467">
    <property type="entry name" value="His_kinase_dom"/>
</dbReference>
<comment type="function">
    <text evidence="9">Member of the two-component regulatory system BvgS/BvgA. Phosphorylates BvgA via a four-step phosphorelay in response to environmental signals.</text>
</comment>
<dbReference type="SMART" id="SM00388">
    <property type="entry name" value="HisKA"/>
    <property type="match status" value="1"/>
</dbReference>
<keyword evidence="12" id="KW-0472">Membrane</keyword>
<dbReference type="Gene3D" id="1.10.287.130">
    <property type="match status" value="1"/>
</dbReference>
<feature type="domain" description="Response regulatory" evidence="14">
    <location>
        <begin position="917"/>
        <end position="1032"/>
    </location>
</feature>
<evidence type="ECO:0000259" key="14">
    <source>
        <dbReference type="PROSITE" id="PS50110"/>
    </source>
</evidence>
<evidence type="ECO:0000256" key="1">
    <source>
        <dbReference type="ARBA" id="ARBA00000085"/>
    </source>
</evidence>
<keyword evidence="4" id="KW-0808">Transferase</keyword>
<feature type="transmembrane region" description="Helical" evidence="12">
    <location>
        <begin position="606"/>
        <end position="626"/>
    </location>
</feature>
<dbReference type="CDD" id="cd17546">
    <property type="entry name" value="REC_hyHK_CKI1_RcsC-like"/>
    <property type="match status" value="1"/>
</dbReference>
<feature type="transmembrane region" description="Helical" evidence="12">
    <location>
        <begin position="216"/>
        <end position="235"/>
    </location>
</feature>
<dbReference type="RefSeq" id="WP_188395007.1">
    <property type="nucleotide sequence ID" value="NZ_BMCG01000002.1"/>
</dbReference>
<organism evidence="15 16">
    <name type="scientific">Oxalicibacterium flavum</name>
    <dbReference type="NCBI Taxonomy" id="179467"/>
    <lineage>
        <taxon>Bacteria</taxon>
        <taxon>Pseudomonadati</taxon>
        <taxon>Pseudomonadota</taxon>
        <taxon>Betaproteobacteria</taxon>
        <taxon>Burkholderiales</taxon>
        <taxon>Oxalobacteraceae</taxon>
        <taxon>Oxalicibacterium</taxon>
    </lineage>
</organism>
<comment type="catalytic activity">
    <reaction evidence="1">
        <text>ATP + protein L-histidine = ADP + protein N-phospho-L-histidine.</text>
        <dbReference type="EC" id="2.7.13.3"/>
    </reaction>
</comment>
<dbReference type="SMART" id="SM00448">
    <property type="entry name" value="REC"/>
    <property type="match status" value="1"/>
</dbReference>
<dbReference type="InterPro" id="IPR004358">
    <property type="entry name" value="Sig_transdc_His_kin-like_C"/>
</dbReference>
<dbReference type="InterPro" id="IPR003661">
    <property type="entry name" value="HisK_dim/P_dom"/>
</dbReference>
<evidence type="ECO:0000313" key="16">
    <source>
        <dbReference type="Proteomes" id="UP000620266"/>
    </source>
</evidence>
<dbReference type="InterPro" id="IPR036890">
    <property type="entry name" value="HATPase_C_sf"/>
</dbReference>
<dbReference type="Gene3D" id="1.10.4160.10">
    <property type="entry name" value="Hydantoin permease"/>
    <property type="match status" value="1"/>
</dbReference>
<reference evidence="15" key="1">
    <citation type="journal article" date="2014" name="Int. J. Syst. Evol. Microbiol.">
        <title>Complete genome sequence of Corynebacterium casei LMG S-19264T (=DSM 44701T), isolated from a smear-ripened cheese.</title>
        <authorList>
            <consortium name="US DOE Joint Genome Institute (JGI-PGF)"/>
            <person name="Walter F."/>
            <person name="Albersmeier A."/>
            <person name="Kalinowski J."/>
            <person name="Ruckert C."/>
        </authorList>
    </citation>
    <scope>NUCLEOTIDE SEQUENCE</scope>
    <source>
        <strain evidence="15">CCM 7086</strain>
    </source>
</reference>
<feature type="transmembrane region" description="Helical" evidence="12">
    <location>
        <begin position="256"/>
        <end position="286"/>
    </location>
</feature>
<sequence length="1123" mass="123014">MAQQKIFRVRREYNRWVANESLEDYALRYAPLGFRKWSEWRVGNTAFGAASFLALEAIGGAIAISYGFSNAVWAIAIVALITFITGLPISYYAARYGIDMDLLTRGAGFGYMGSTLSSLIYATFTIIFFALEAAILAVALQMWIPWPLGVWYIICSLFIVPLVARGVTLISRLQMWSQPLWLLLLIAPYAAILWKQPQAYRDFTELVGATSHSSGFDPLMFGMAATVAFSLIAQIGEQVDFLRFLPERTAANKWRWWTAVVVAGPGWIVPGALKMLGGAFLAFLVMEHGVPALQAIEPTRMYLLGFSYLFDSPAWILAATLLFVLVSQVKINLTNAYAGSLAWSNFFARLTHSHPGRVVWLVFNALLALLLMQLGVFAALENVLALYSNVAVAWVGALFADLVINKPLGLSPKGIEFKRAHLYDVNPVGLATLLIASIVGMTAFSGMGGPIAVAFSPFLTLGTACVVSPLLAWRTRGRFYLARSPTPVAAPGELVSCSVCSNAFESEDMARCPAYGAAICSLCCTLESRCHDMCKKHSRVAEQLQQGLSRLLPDSVAHLVNRRVGNYLVVVAALCAVGCIALGMLYMHEISVPLAPEGRALIDSLFLRIGAVLLVLVAIAGWWIVLGNEGRHLAQEDLNRQNALLLHEIEAHQRTDAALHRAKEAAEAANQAKSRYVAGMSHELRSPLNSILGYTQILLKQHHGDAGSRAAIQTMQRSGEHLLGLVDELLDLARIEADRLRLEPSAVCLRDFIDELLSMVRPQAEAKRLQLRYECRDVLPEYILADGKRMRQVLINLLTNAVRFTDRGVVTLRVAAASEAIRFTVADTGIGIAAQDRERIFQPFERGATGRLRGEPGAGLGLAITKKLVRLMGGTIDVASTQGEGSTFTVTLPFERADASMPASSPQPVAYRGSRRMLLVVDDQPVQRHMLAGMLLPLGFEVREAASGQECLDALGESMPDAILLDIGMDGMDGWQTAALLRQCHGATPPIIMVSADVFGNDAGKLRRYGCQGFIAKPVLESELLQMLKQALNLEWHHGEEARALPVEVALRELRFAEDDVHELLHLCRIGHVGGLKRALRRIAEEEPSALASCRLAESLLERFELAALEDALEENQRVHADE</sequence>
<feature type="transmembrane region" description="Helical" evidence="12">
    <location>
        <begin position="180"/>
        <end position="196"/>
    </location>
</feature>
<feature type="transmembrane region" description="Helical" evidence="12">
    <location>
        <begin position="425"/>
        <end position="445"/>
    </location>
</feature>
<dbReference type="InterPro" id="IPR011006">
    <property type="entry name" value="CheY-like_superfamily"/>
</dbReference>
<name>A0A8J2UN28_9BURK</name>
<dbReference type="PRINTS" id="PR00344">
    <property type="entry name" value="BCTRLSENSOR"/>
</dbReference>
<evidence type="ECO:0000256" key="4">
    <source>
        <dbReference type="ARBA" id="ARBA00022679"/>
    </source>
</evidence>
<dbReference type="PROSITE" id="PS50110">
    <property type="entry name" value="RESPONSE_REGULATORY"/>
    <property type="match status" value="1"/>
</dbReference>
<proteinExistence type="predicted"/>
<evidence type="ECO:0000256" key="7">
    <source>
        <dbReference type="ARBA" id="ARBA00023012"/>
    </source>
</evidence>
<keyword evidence="8" id="KW-0843">Virulence</keyword>
<dbReference type="InterPro" id="IPR001789">
    <property type="entry name" value="Sig_transdc_resp-reg_receiver"/>
</dbReference>
<comment type="caution">
    <text evidence="15">The sequence shown here is derived from an EMBL/GenBank/DDBJ whole genome shotgun (WGS) entry which is preliminary data.</text>
</comment>
<dbReference type="Pfam" id="PF00512">
    <property type="entry name" value="HisKA"/>
    <property type="match status" value="1"/>
</dbReference>
<evidence type="ECO:0000256" key="6">
    <source>
        <dbReference type="ARBA" id="ARBA00022777"/>
    </source>
</evidence>
<feature type="transmembrane region" description="Helical" evidence="12">
    <location>
        <begin position="358"/>
        <end position="380"/>
    </location>
</feature>
<evidence type="ECO:0000259" key="13">
    <source>
        <dbReference type="PROSITE" id="PS50109"/>
    </source>
</evidence>
<feature type="transmembrane region" description="Helical" evidence="12">
    <location>
        <begin position="45"/>
        <end position="66"/>
    </location>
</feature>
<evidence type="ECO:0000313" key="15">
    <source>
        <dbReference type="EMBL" id="GGC01942.1"/>
    </source>
</evidence>
<feature type="transmembrane region" description="Helical" evidence="12">
    <location>
        <begin position="567"/>
        <end position="586"/>
    </location>
</feature>
<dbReference type="SUPFAM" id="SSF52172">
    <property type="entry name" value="CheY-like"/>
    <property type="match status" value="1"/>
</dbReference>
<feature type="transmembrane region" description="Helical" evidence="12">
    <location>
        <begin position="306"/>
        <end position="326"/>
    </location>
</feature>
<evidence type="ECO:0000256" key="9">
    <source>
        <dbReference type="ARBA" id="ARBA00058004"/>
    </source>
</evidence>
<keyword evidence="5" id="KW-0732">Signal</keyword>
<dbReference type="GO" id="GO:0000155">
    <property type="term" value="F:phosphorelay sensor kinase activity"/>
    <property type="evidence" value="ECO:0007669"/>
    <property type="project" value="InterPro"/>
</dbReference>
<accession>A0A8J2UN28</accession>
<dbReference type="Pfam" id="PF00072">
    <property type="entry name" value="Response_reg"/>
    <property type="match status" value="1"/>
</dbReference>
<feature type="transmembrane region" description="Helical" evidence="12">
    <location>
        <begin position="386"/>
        <end position="404"/>
    </location>
</feature>
<dbReference type="Gene3D" id="3.40.50.2300">
    <property type="match status" value="1"/>
</dbReference>
<evidence type="ECO:0000256" key="10">
    <source>
        <dbReference type="ARBA" id="ARBA00070152"/>
    </source>
</evidence>
<gene>
    <name evidence="15" type="ORF">GCM10007205_08990</name>
</gene>
<keyword evidence="3 11" id="KW-0597">Phosphoprotein</keyword>
<dbReference type="AlphaFoldDB" id="A0A8J2UN28"/>
<feature type="transmembrane region" description="Helical" evidence="12">
    <location>
        <begin position="72"/>
        <end position="98"/>
    </location>
</feature>
<feature type="transmembrane region" description="Helical" evidence="12">
    <location>
        <begin position="150"/>
        <end position="168"/>
    </location>
</feature>
<dbReference type="PROSITE" id="PS50109">
    <property type="entry name" value="HIS_KIN"/>
    <property type="match status" value="1"/>
</dbReference>